<dbReference type="EMBL" id="FOLQ01000007">
    <property type="protein sequence ID" value="SFD83895.1"/>
    <property type="molecule type" value="Genomic_DNA"/>
</dbReference>
<protein>
    <recommendedName>
        <fullName evidence="2">histidine kinase</fullName>
        <ecNumber evidence="2">2.7.13.3</ecNumber>
    </recommendedName>
</protein>
<keyword evidence="11" id="KW-0732">Signal</keyword>
<dbReference type="AlphaFoldDB" id="A0A1I1VM72"/>
<keyword evidence="3" id="KW-0597">Phosphoprotein</keyword>
<dbReference type="InterPro" id="IPR011990">
    <property type="entry name" value="TPR-like_helical_dom_sf"/>
</dbReference>
<dbReference type="OrthoDB" id="9810447at2"/>
<dbReference type="PANTHER" id="PTHR42878">
    <property type="entry name" value="TWO-COMPONENT HISTIDINE KINASE"/>
    <property type="match status" value="1"/>
</dbReference>
<dbReference type="GO" id="GO:0000155">
    <property type="term" value="F:phosphorelay sensor kinase activity"/>
    <property type="evidence" value="ECO:0007669"/>
    <property type="project" value="InterPro"/>
</dbReference>
<dbReference type="InterPro" id="IPR003661">
    <property type="entry name" value="HisK_dim/P_dom"/>
</dbReference>
<dbReference type="InterPro" id="IPR036097">
    <property type="entry name" value="HisK_dim/P_sf"/>
</dbReference>
<dbReference type="InterPro" id="IPR036890">
    <property type="entry name" value="HATPase_C_sf"/>
</dbReference>
<name>A0A1I1VM72_9BACT</name>
<dbReference type="InterPro" id="IPR004358">
    <property type="entry name" value="Sig_transdc_His_kin-like_C"/>
</dbReference>
<dbReference type="Proteomes" id="UP000198598">
    <property type="component" value="Unassembled WGS sequence"/>
</dbReference>
<reference evidence="13 14" key="1">
    <citation type="submission" date="2016-10" db="EMBL/GenBank/DDBJ databases">
        <authorList>
            <person name="de Groot N.N."/>
        </authorList>
    </citation>
    <scope>NUCLEOTIDE SEQUENCE [LARGE SCALE GENOMIC DNA]</scope>
    <source>
        <strain evidence="13 14">DSM 26130</strain>
    </source>
</reference>
<dbReference type="SUPFAM" id="SSF48452">
    <property type="entry name" value="TPR-like"/>
    <property type="match status" value="2"/>
</dbReference>
<dbReference type="SUPFAM" id="SSF55874">
    <property type="entry name" value="ATPase domain of HSP90 chaperone/DNA topoisomerase II/histidine kinase"/>
    <property type="match status" value="1"/>
</dbReference>
<dbReference type="InterPro" id="IPR003594">
    <property type="entry name" value="HATPase_dom"/>
</dbReference>
<dbReference type="Gene3D" id="1.10.287.130">
    <property type="match status" value="1"/>
</dbReference>
<dbReference type="GO" id="GO:0030295">
    <property type="term" value="F:protein kinase activator activity"/>
    <property type="evidence" value="ECO:0007669"/>
    <property type="project" value="TreeGrafter"/>
</dbReference>
<evidence type="ECO:0000313" key="14">
    <source>
        <dbReference type="Proteomes" id="UP000198598"/>
    </source>
</evidence>
<dbReference type="InterPro" id="IPR050351">
    <property type="entry name" value="BphY/WalK/GraS-like"/>
</dbReference>
<dbReference type="PANTHER" id="PTHR42878:SF7">
    <property type="entry name" value="SENSOR HISTIDINE KINASE GLRK"/>
    <property type="match status" value="1"/>
</dbReference>
<keyword evidence="14" id="KW-1185">Reference proteome</keyword>
<gene>
    <name evidence="13" type="ORF">SAMN05216167_107245</name>
</gene>
<keyword evidence="6 13" id="KW-0418">Kinase</keyword>
<dbReference type="GO" id="GO:0005524">
    <property type="term" value="F:ATP binding"/>
    <property type="evidence" value="ECO:0007669"/>
    <property type="project" value="UniProtKB-KW"/>
</dbReference>
<keyword evidence="7" id="KW-0067">ATP-binding</keyword>
<keyword evidence="5" id="KW-0547">Nucleotide-binding</keyword>
<feature type="transmembrane region" description="Helical" evidence="10">
    <location>
        <begin position="396"/>
        <end position="414"/>
    </location>
</feature>
<evidence type="ECO:0000256" key="4">
    <source>
        <dbReference type="ARBA" id="ARBA00022679"/>
    </source>
</evidence>
<dbReference type="Pfam" id="PF02518">
    <property type="entry name" value="HATPase_c"/>
    <property type="match status" value="1"/>
</dbReference>
<dbReference type="Gene3D" id="3.30.565.10">
    <property type="entry name" value="Histidine kinase-like ATPase, C-terminal domain"/>
    <property type="match status" value="1"/>
</dbReference>
<evidence type="ECO:0000259" key="12">
    <source>
        <dbReference type="PROSITE" id="PS50109"/>
    </source>
</evidence>
<evidence type="ECO:0000256" key="5">
    <source>
        <dbReference type="ARBA" id="ARBA00022741"/>
    </source>
</evidence>
<evidence type="ECO:0000313" key="13">
    <source>
        <dbReference type="EMBL" id="SFD83895.1"/>
    </source>
</evidence>
<dbReference type="STRING" id="662367.SAMN05216167_107245"/>
<evidence type="ECO:0000256" key="11">
    <source>
        <dbReference type="SAM" id="SignalP"/>
    </source>
</evidence>
<evidence type="ECO:0000256" key="6">
    <source>
        <dbReference type="ARBA" id="ARBA00022777"/>
    </source>
</evidence>
<keyword evidence="10" id="KW-0812">Transmembrane</keyword>
<evidence type="ECO:0000256" key="9">
    <source>
        <dbReference type="SAM" id="MobiDB-lite"/>
    </source>
</evidence>
<dbReference type="InterPro" id="IPR019734">
    <property type="entry name" value="TPR_rpt"/>
</dbReference>
<feature type="domain" description="Histidine kinase" evidence="12">
    <location>
        <begin position="451"/>
        <end position="653"/>
    </location>
</feature>
<feature type="signal peptide" evidence="11">
    <location>
        <begin position="1"/>
        <end position="28"/>
    </location>
</feature>
<dbReference type="GO" id="GO:0007234">
    <property type="term" value="P:osmosensory signaling via phosphorelay pathway"/>
    <property type="evidence" value="ECO:0007669"/>
    <property type="project" value="TreeGrafter"/>
</dbReference>
<organism evidence="13 14">
    <name type="scientific">Spirosoma endophyticum</name>
    <dbReference type="NCBI Taxonomy" id="662367"/>
    <lineage>
        <taxon>Bacteria</taxon>
        <taxon>Pseudomonadati</taxon>
        <taxon>Bacteroidota</taxon>
        <taxon>Cytophagia</taxon>
        <taxon>Cytophagales</taxon>
        <taxon>Cytophagaceae</taxon>
        <taxon>Spirosoma</taxon>
    </lineage>
</organism>
<evidence type="ECO:0000256" key="7">
    <source>
        <dbReference type="ARBA" id="ARBA00022840"/>
    </source>
</evidence>
<sequence>MVRNSTLIGLLWLLVVCTYGQTAKTASAQSDTTRLRLYCEKIDALYQQDKVDSVYILVQQALPLATKAKSSAYLGRLYNHLGLYYGSKRLLDKSINALQQSIVFLRQAKDMNRLGRCLYALAIKYAAQSDYEQAIRQSLYTLSFAKNSNNNFVIGATYTLLIEIYKTMKDIRFQQIYTDQLLHFASQTGNNSILVNVYMLKASQYEEQKFYDKAWPYYEKALKLAYAKSKNRAYYVTVVITAMENNLRHRNRFREGALLLKTAIRMNEEAGDIPGLANVWNALAQNYQSQGLDKHSLQAATKALAYAHQSTLPSIVMSVLPTIVAIQEASGLYQEALHNHQAYVVLKDSVFSQEKNEKIAQIQARYELDKKENAIQLLNKNSQIQHLKAAQEKRQLVLGMFALVLGLGIISYFLRRSYLTQNVLIRQKQEIQTQATQLEEANRLKDKLFSILGHDLRSPVASLKFSFSRLKKSERLSEDDFSGLEQKVDALSHTLDNLLYWSLQQQQGLQLRPQLVSLGELVEDTLALFREFIRQKQLRVTVDLSPAEVWMDETLSLLVLRNILHNAIKFTPPGGAIHIDSFQASAMTRLRIADTGIGMDLTGSSKPEPSPEQGTGLGLALSNELMRYNKGELKLESHMGQGTTVTLSWPNGANPPLSPTETVEGH</sequence>
<dbReference type="CDD" id="cd00082">
    <property type="entry name" value="HisKA"/>
    <property type="match status" value="1"/>
</dbReference>
<dbReference type="PRINTS" id="PR00344">
    <property type="entry name" value="BCTRLSENSOR"/>
</dbReference>
<dbReference type="PROSITE" id="PS50109">
    <property type="entry name" value="HIS_KIN"/>
    <property type="match status" value="1"/>
</dbReference>
<dbReference type="GO" id="GO:0000156">
    <property type="term" value="F:phosphorelay response regulator activity"/>
    <property type="evidence" value="ECO:0007669"/>
    <property type="project" value="TreeGrafter"/>
</dbReference>
<keyword evidence="10" id="KW-1133">Transmembrane helix</keyword>
<evidence type="ECO:0000256" key="3">
    <source>
        <dbReference type="ARBA" id="ARBA00022553"/>
    </source>
</evidence>
<dbReference type="EC" id="2.7.13.3" evidence="2"/>
<keyword evidence="8" id="KW-0902">Two-component regulatory system</keyword>
<dbReference type="SUPFAM" id="SSF47384">
    <property type="entry name" value="Homodimeric domain of signal transducing histidine kinase"/>
    <property type="match status" value="1"/>
</dbReference>
<dbReference type="CDD" id="cd00075">
    <property type="entry name" value="HATPase"/>
    <property type="match status" value="1"/>
</dbReference>
<accession>A0A1I1VM72</accession>
<dbReference type="RefSeq" id="WP_093829210.1">
    <property type="nucleotide sequence ID" value="NZ_FOLQ01000007.1"/>
</dbReference>
<dbReference type="Gene3D" id="1.25.40.10">
    <property type="entry name" value="Tetratricopeptide repeat domain"/>
    <property type="match status" value="3"/>
</dbReference>
<dbReference type="SMART" id="SM00028">
    <property type="entry name" value="TPR"/>
    <property type="match status" value="4"/>
</dbReference>
<evidence type="ECO:0000256" key="2">
    <source>
        <dbReference type="ARBA" id="ARBA00012438"/>
    </source>
</evidence>
<dbReference type="SMART" id="SM00388">
    <property type="entry name" value="HisKA"/>
    <property type="match status" value="1"/>
</dbReference>
<dbReference type="SMART" id="SM00387">
    <property type="entry name" value="HATPase_c"/>
    <property type="match status" value="1"/>
</dbReference>
<proteinExistence type="predicted"/>
<feature type="region of interest" description="Disordered" evidence="9">
    <location>
        <begin position="644"/>
        <end position="666"/>
    </location>
</feature>
<keyword evidence="10" id="KW-0472">Membrane</keyword>
<comment type="catalytic activity">
    <reaction evidence="1">
        <text>ATP + protein L-histidine = ADP + protein N-phospho-L-histidine.</text>
        <dbReference type="EC" id="2.7.13.3"/>
    </reaction>
</comment>
<feature type="chain" id="PRO_5011481190" description="histidine kinase" evidence="11">
    <location>
        <begin position="29"/>
        <end position="666"/>
    </location>
</feature>
<evidence type="ECO:0000256" key="10">
    <source>
        <dbReference type="SAM" id="Phobius"/>
    </source>
</evidence>
<keyword evidence="4" id="KW-0808">Transferase</keyword>
<evidence type="ECO:0000256" key="8">
    <source>
        <dbReference type="ARBA" id="ARBA00023012"/>
    </source>
</evidence>
<dbReference type="InterPro" id="IPR005467">
    <property type="entry name" value="His_kinase_dom"/>
</dbReference>
<evidence type="ECO:0000256" key="1">
    <source>
        <dbReference type="ARBA" id="ARBA00000085"/>
    </source>
</evidence>